<dbReference type="InterPro" id="IPR027612">
    <property type="entry name" value="Put_MTase_LIC12133"/>
</dbReference>
<dbReference type="AlphaFoldDB" id="A0A1F6MB60"/>
<dbReference type="Proteomes" id="UP000177953">
    <property type="component" value="Unassembled WGS sequence"/>
</dbReference>
<comment type="caution">
    <text evidence="1">The sequence shown here is derived from an EMBL/GenBank/DDBJ whole genome shotgun (WGS) entry which is preliminary data.</text>
</comment>
<sequence>MNLKTVIKKMFGRQPQFGFFGFYNSWADAVAVSSGWNADNVLSRVKASLLKIKNGQAVYERDSVLFDKPQYSWPLLAALQRVALEHGGELKVLDFGGSLGTTYFQNRSFLSGLKNLQWNIVEQKNYAATGRESFESSELHFFDDWKNAVKSANANVLIASSVIQYLEHPFEQMEKFINAGFEYIIFDRTSFISAADHKIAIQKVKPTIYNATFPIWFFNYEKFLGNFAGKYEVIGEFKAFVADHYEISGVPGGDRGIILKRI</sequence>
<evidence type="ECO:0000313" key="2">
    <source>
        <dbReference type="Proteomes" id="UP000177953"/>
    </source>
</evidence>
<proteinExistence type="predicted"/>
<gene>
    <name evidence="1" type="ORF">A2754_03030</name>
</gene>
<accession>A0A1F6MB60</accession>
<evidence type="ECO:0000313" key="1">
    <source>
        <dbReference type="EMBL" id="OGH68798.1"/>
    </source>
</evidence>
<protein>
    <recommendedName>
        <fullName evidence="3">Methyltransferase, TIGR04325 family</fullName>
    </recommendedName>
</protein>
<name>A0A1F6MB60_9BACT</name>
<evidence type="ECO:0008006" key="3">
    <source>
        <dbReference type="Google" id="ProtNLM"/>
    </source>
</evidence>
<dbReference type="NCBIfam" id="TIGR04325">
    <property type="entry name" value="MTase_LIC12133"/>
    <property type="match status" value="1"/>
</dbReference>
<dbReference type="EMBL" id="MFPU01000080">
    <property type="protein sequence ID" value="OGH68798.1"/>
    <property type="molecule type" value="Genomic_DNA"/>
</dbReference>
<reference evidence="1 2" key="1">
    <citation type="journal article" date="2016" name="Nat. Commun.">
        <title>Thousands of microbial genomes shed light on interconnected biogeochemical processes in an aquifer system.</title>
        <authorList>
            <person name="Anantharaman K."/>
            <person name="Brown C.T."/>
            <person name="Hug L.A."/>
            <person name="Sharon I."/>
            <person name="Castelle C.J."/>
            <person name="Probst A.J."/>
            <person name="Thomas B.C."/>
            <person name="Singh A."/>
            <person name="Wilkins M.J."/>
            <person name="Karaoz U."/>
            <person name="Brodie E.L."/>
            <person name="Williams K.H."/>
            <person name="Hubbard S.S."/>
            <person name="Banfield J.F."/>
        </authorList>
    </citation>
    <scope>NUCLEOTIDE SEQUENCE [LARGE SCALE GENOMIC DNA]</scope>
</reference>
<organism evidence="1 2">
    <name type="scientific">Candidatus Magasanikbacteria bacterium RIFCSPHIGHO2_01_FULL_47_8</name>
    <dbReference type="NCBI Taxonomy" id="1798673"/>
    <lineage>
        <taxon>Bacteria</taxon>
        <taxon>Candidatus Magasanikiibacteriota</taxon>
    </lineage>
</organism>